<reference evidence="1" key="1">
    <citation type="submission" date="2021-06" db="EMBL/GenBank/DDBJ databases">
        <authorList>
            <person name="Kallberg Y."/>
            <person name="Tangrot J."/>
            <person name="Rosling A."/>
        </authorList>
    </citation>
    <scope>NUCLEOTIDE SEQUENCE</scope>
    <source>
        <strain evidence="1">MA461A</strain>
    </source>
</reference>
<evidence type="ECO:0000313" key="2">
    <source>
        <dbReference type="Proteomes" id="UP000789920"/>
    </source>
</evidence>
<name>A0ACA9LPK3_9GLOM</name>
<keyword evidence="2" id="KW-1185">Reference proteome</keyword>
<dbReference type="Proteomes" id="UP000789920">
    <property type="component" value="Unassembled WGS sequence"/>
</dbReference>
<sequence>ITSEFATKKRRGAMMSLVFAMQGFGILFAGLITMLTLKVYESRIREDVRYLDHVWRIVVGVGAIPALGVLYFRVTNPESPRFTMDVLGNIDKGAKSVDILINNGSYTKDDKFEAFYLVGTPKASWKDFRVPGEVFPTRYRCLGHGISAASGKIGALLSQVMVLLLKDIGGKNMFFDRLLEIFALVCFIGFLFSFMIPETKCKSLEENSNEMQEGFIKTYIYPNLKQPNVIPLNEKQIRRNNDIS</sequence>
<gene>
    <name evidence="1" type="ORF">RPERSI_LOCUS3644</name>
</gene>
<organism evidence="1 2">
    <name type="scientific">Racocetra persica</name>
    <dbReference type="NCBI Taxonomy" id="160502"/>
    <lineage>
        <taxon>Eukaryota</taxon>
        <taxon>Fungi</taxon>
        <taxon>Fungi incertae sedis</taxon>
        <taxon>Mucoromycota</taxon>
        <taxon>Glomeromycotina</taxon>
        <taxon>Glomeromycetes</taxon>
        <taxon>Diversisporales</taxon>
        <taxon>Gigasporaceae</taxon>
        <taxon>Racocetra</taxon>
    </lineage>
</organism>
<dbReference type="EMBL" id="CAJVQC010004638">
    <property type="protein sequence ID" value="CAG8543205.1"/>
    <property type="molecule type" value="Genomic_DNA"/>
</dbReference>
<proteinExistence type="predicted"/>
<comment type="caution">
    <text evidence="1">The sequence shown here is derived from an EMBL/GenBank/DDBJ whole genome shotgun (WGS) entry which is preliminary data.</text>
</comment>
<protein>
    <submittedName>
        <fullName evidence="1">17115_t:CDS:1</fullName>
    </submittedName>
</protein>
<feature type="non-terminal residue" evidence="1">
    <location>
        <position position="1"/>
    </location>
</feature>
<accession>A0ACA9LPK3</accession>
<evidence type="ECO:0000313" key="1">
    <source>
        <dbReference type="EMBL" id="CAG8543205.1"/>
    </source>
</evidence>